<sequence>MRPSSSSSASECLSGRGGVVGTASQPIGSVPGSTCAKEEPPSVMPIVVLDSQEVGIRLIHSLLACAEAVQQENYKAAEVLVKQISVLASSQGGAIRKVAGYFAEALARRIYRLQLQQECSLDSTFSDILQMHFYESCPYLKFAHFTANQAILEAFAGCRRVHVIDFSMKQGMQWPALMQALALRHGGPPSFRLTGIGPPQPDNTDALQQVGWKLAQLADTIHVDFEYRGFVANSLADLEPYMLESPSQTNGESDEPEVVAINSVFELHPLLARPGALEKVLATVRAIKPRIVTIVEQESNHNAGSFLERFTEALHYYSTMFDSLEGGSGSSEGQQDQVMSEVYLGRQICNVVACEGTERTERHEALLQWKKRMAVAGFEPEHLGSNAFKQASMLLAIFAGGDGYRVEEKEGCLTLGWHTRPLIATSAWRLADGGSSLSAAAATDSH</sequence>
<evidence type="ECO:0000256" key="1">
    <source>
        <dbReference type="ARBA" id="ARBA00023015"/>
    </source>
</evidence>
<proteinExistence type="inferred from homology"/>
<feature type="region of interest" description="VHIID" evidence="3">
    <location>
        <begin position="130"/>
        <end position="195"/>
    </location>
</feature>
<evidence type="ECO:0000313" key="5">
    <source>
        <dbReference type="Proteomes" id="UP000636800"/>
    </source>
</evidence>
<dbReference type="PROSITE" id="PS50985">
    <property type="entry name" value="GRAS"/>
    <property type="match status" value="1"/>
</dbReference>
<keyword evidence="5" id="KW-1185">Reference proteome</keyword>
<evidence type="ECO:0000256" key="2">
    <source>
        <dbReference type="ARBA" id="ARBA00023163"/>
    </source>
</evidence>
<feature type="region of interest" description="SAW" evidence="3">
    <location>
        <begin position="353"/>
        <end position="429"/>
    </location>
</feature>
<dbReference type="Proteomes" id="UP000636800">
    <property type="component" value="Chromosome 2"/>
</dbReference>
<comment type="similarity">
    <text evidence="3">Belongs to the GRAS family.</text>
</comment>
<dbReference type="InterPro" id="IPR005202">
    <property type="entry name" value="TF_GRAS"/>
</dbReference>
<feature type="region of interest" description="PFYRE" evidence="3">
    <location>
        <begin position="259"/>
        <end position="350"/>
    </location>
</feature>
<protein>
    <recommendedName>
        <fullName evidence="6">DELLA protein</fullName>
    </recommendedName>
</protein>
<dbReference type="Pfam" id="PF03514">
    <property type="entry name" value="GRAS"/>
    <property type="match status" value="1"/>
</dbReference>
<feature type="region of interest" description="Leucine repeat II (LRII)" evidence="3">
    <location>
        <begin position="209"/>
        <end position="241"/>
    </location>
</feature>
<dbReference type="AlphaFoldDB" id="A0A835RNK2"/>
<feature type="short sequence motif" description="LXXLL motif" evidence="3">
    <location>
        <begin position="267"/>
        <end position="271"/>
    </location>
</feature>
<feature type="short sequence motif" description="LxCxE motif" evidence="3">
    <location>
        <begin position="63"/>
        <end position="67"/>
    </location>
</feature>
<reference evidence="4 5" key="1">
    <citation type="journal article" date="2020" name="Nat. Food">
        <title>A phased Vanilla planifolia genome enables genetic improvement of flavour and production.</title>
        <authorList>
            <person name="Hasing T."/>
            <person name="Tang H."/>
            <person name="Brym M."/>
            <person name="Khazi F."/>
            <person name="Huang T."/>
            <person name="Chambers A.H."/>
        </authorList>
    </citation>
    <scope>NUCLEOTIDE SEQUENCE [LARGE SCALE GENOMIC DNA]</scope>
    <source>
        <tissue evidence="4">Leaf</tissue>
    </source>
</reference>
<accession>A0A835RNK2</accession>
<keyword evidence="1" id="KW-0805">Transcription regulation</keyword>
<dbReference type="OrthoDB" id="410307at2759"/>
<keyword evidence="2" id="KW-0804">Transcription</keyword>
<dbReference type="EMBL" id="JADCNL010000002">
    <property type="protein sequence ID" value="KAG0492434.1"/>
    <property type="molecule type" value="Genomic_DNA"/>
</dbReference>
<comment type="caution">
    <text evidence="4">The sequence shown here is derived from an EMBL/GenBank/DDBJ whole genome shotgun (WGS) entry which is preliminary data.</text>
</comment>
<organism evidence="4 5">
    <name type="scientific">Vanilla planifolia</name>
    <name type="common">Vanilla</name>
    <dbReference type="NCBI Taxonomy" id="51239"/>
    <lineage>
        <taxon>Eukaryota</taxon>
        <taxon>Viridiplantae</taxon>
        <taxon>Streptophyta</taxon>
        <taxon>Embryophyta</taxon>
        <taxon>Tracheophyta</taxon>
        <taxon>Spermatophyta</taxon>
        <taxon>Magnoliopsida</taxon>
        <taxon>Liliopsida</taxon>
        <taxon>Asparagales</taxon>
        <taxon>Orchidaceae</taxon>
        <taxon>Vanilloideae</taxon>
        <taxon>Vanilleae</taxon>
        <taxon>Vanilla</taxon>
    </lineage>
</organism>
<comment type="caution">
    <text evidence="3">Lacks conserved residue(s) required for the propagation of feature annotation.</text>
</comment>
<name>A0A835RNK2_VANPL</name>
<evidence type="ECO:0008006" key="6">
    <source>
        <dbReference type="Google" id="ProtNLM"/>
    </source>
</evidence>
<gene>
    <name evidence="4" type="ORF">HPP92_005832</name>
</gene>
<evidence type="ECO:0000313" key="4">
    <source>
        <dbReference type="EMBL" id="KAG0492434.1"/>
    </source>
</evidence>
<feature type="short sequence motif" description="VHIID" evidence="3">
    <location>
        <begin position="161"/>
        <end position="165"/>
    </location>
</feature>
<dbReference type="PANTHER" id="PTHR31636">
    <property type="entry name" value="OSJNBA0084A10.13 PROTEIN-RELATED"/>
    <property type="match status" value="1"/>
</dbReference>
<evidence type="ECO:0000256" key="3">
    <source>
        <dbReference type="PROSITE-ProRule" id="PRU01191"/>
    </source>
</evidence>